<dbReference type="PANTHER" id="PTHR13355:SF11">
    <property type="entry name" value="GLUCOSAMINE 6-PHOSPHATE N-ACETYLTRANSFERASE"/>
    <property type="match status" value="1"/>
</dbReference>
<dbReference type="OrthoDB" id="10039976at2759"/>
<comment type="catalytic activity">
    <reaction evidence="1">
        <text>D-glucosamine 6-phosphate + acetyl-CoA = N-acetyl-D-glucosamine 6-phosphate + CoA + H(+)</text>
        <dbReference type="Rhea" id="RHEA:10292"/>
        <dbReference type="ChEBI" id="CHEBI:15378"/>
        <dbReference type="ChEBI" id="CHEBI:57287"/>
        <dbReference type="ChEBI" id="CHEBI:57288"/>
        <dbReference type="ChEBI" id="CHEBI:57513"/>
        <dbReference type="ChEBI" id="CHEBI:58725"/>
        <dbReference type="EC" id="2.3.1.4"/>
    </reaction>
</comment>
<keyword evidence="1" id="KW-0012">Acyltransferase</keyword>
<protein>
    <recommendedName>
        <fullName evidence="1">Glucosamine 6-phosphate N-acetyltransferase</fullName>
        <ecNumber evidence="1">2.3.1.4</ecNumber>
    </recommendedName>
</protein>
<dbReference type="EC" id="2.3.1.4" evidence="1"/>
<evidence type="ECO:0000313" key="3">
    <source>
        <dbReference type="Proteomes" id="UP000039865"/>
    </source>
</evidence>
<keyword evidence="1 2" id="KW-0808">Transferase</keyword>
<keyword evidence="3" id="KW-1185">Reference proteome</keyword>
<dbReference type="Proteomes" id="UP000039865">
    <property type="component" value="Unassembled WGS sequence"/>
</dbReference>
<sequence>MESNKCAIVNLDYNDVAKKEQEILSKESDEDFSFRFVQRDDFKRGHLQTLAQLTVVGNVTQQEYEKRWDELFPQHADHYRIVVIVDKRKDMIVGSGTLFIEKKFIRESGILQIQPTEGKNQELD</sequence>
<dbReference type="GO" id="GO:0006048">
    <property type="term" value="P:UDP-N-acetylglucosamine biosynthetic process"/>
    <property type="evidence" value="ECO:0007669"/>
    <property type="project" value="UniProtKB-UniRule"/>
</dbReference>
<accession>A0A078B6P3</accession>
<dbReference type="InterPro" id="IPR039143">
    <property type="entry name" value="GNPNAT1-like"/>
</dbReference>
<dbReference type="UniPathway" id="UPA00113">
    <property type="reaction ID" value="UER00529"/>
</dbReference>
<proteinExistence type="inferred from homology"/>
<comment type="pathway">
    <text evidence="1">Nucleotide-sugar biosynthesis; UDP-N-acetyl-alpha-D-glucosamine biosynthesis; N-acetyl-alpha-D-glucosamine 1-phosphate from alpha-D-glucosamine 6-phosphate (route I): step 1/2.</text>
</comment>
<dbReference type="AlphaFoldDB" id="A0A078B6P3"/>
<dbReference type="PANTHER" id="PTHR13355">
    <property type="entry name" value="GLUCOSAMINE 6-PHOSPHATE N-ACETYLTRANSFERASE"/>
    <property type="match status" value="1"/>
</dbReference>
<dbReference type="InParanoid" id="A0A078B6P3"/>
<organism evidence="2 3">
    <name type="scientific">Stylonychia lemnae</name>
    <name type="common">Ciliate</name>
    <dbReference type="NCBI Taxonomy" id="5949"/>
    <lineage>
        <taxon>Eukaryota</taxon>
        <taxon>Sar</taxon>
        <taxon>Alveolata</taxon>
        <taxon>Ciliophora</taxon>
        <taxon>Intramacronucleata</taxon>
        <taxon>Spirotrichea</taxon>
        <taxon>Stichotrichia</taxon>
        <taxon>Sporadotrichida</taxon>
        <taxon>Oxytrichidae</taxon>
        <taxon>Stylonychinae</taxon>
        <taxon>Stylonychia</taxon>
    </lineage>
</organism>
<dbReference type="Gene3D" id="3.40.630.30">
    <property type="match status" value="1"/>
</dbReference>
<dbReference type="EMBL" id="CCKQ01017081">
    <property type="protein sequence ID" value="CDW88957.1"/>
    <property type="molecule type" value="Genomic_DNA"/>
</dbReference>
<reference evidence="2 3" key="1">
    <citation type="submission" date="2014-06" db="EMBL/GenBank/DDBJ databases">
        <authorList>
            <person name="Swart Estienne"/>
        </authorList>
    </citation>
    <scope>NUCLEOTIDE SEQUENCE [LARGE SCALE GENOMIC DNA]</scope>
    <source>
        <strain evidence="2 3">130c</strain>
    </source>
</reference>
<comment type="similarity">
    <text evidence="1">Belongs to the acetyltransferase family. GNA1 subfamily.</text>
</comment>
<name>A0A078B6P3_STYLE</name>
<dbReference type="GO" id="GO:0004343">
    <property type="term" value="F:glucosamine 6-phosphate N-acetyltransferase activity"/>
    <property type="evidence" value="ECO:0007669"/>
    <property type="project" value="UniProtKB-UniRule"/>
</dbReference>
<evidence type="ECO:0000313" key="2">
    <source>
        <dbReference type="EMBL" id="CDW88957.1"/>
    </source>
</evidence>
<evidence type="ECO:0000256" key="1">
    <source>
        <dbReference type="RuleBase" id="RU365086"/>
    </source>
</evidence>
<gene>
    <name evidence="2" type="primary">Contig19693.g20887</name>
    <name evidence="2" type="ORF">STYLEM_18084</name>
</gene>